<evidence type="ECO:0000313" key="1">
    <source>
        <dbReference type="EMBL" id="MBE9399690.1"/>
    </source>
</evidence>
<comment type="caution">
    <text evidence="1">The sequence shown here is derived from an EMBL/GenBank/DDBJ whole genome shotgun (WGS) entry which is preliminary data.</text>
</comment>
<dbReference type="Proteomes" id="UP000640333">
    <property type="component" value="Unassembled WGS sequence"/>
</dbReference>
<gene>
    <name evidence="1" type="ORF">IOQ59_20695</name>
</gene>
<accession>A0A8J7FXW6</accession>
<evidence type="ECO:0000313" key="2">
    <source>
        <dbReference type="Proteomes" id="UP000640333"/>
    </source>
</evidence>
<name>A0A8J7FXW6_9GAMM</name>
<organism evidence="1 2">
    <name type="scientific">Pontibacterium sinense</name>
    <dbReference type="NCBI Taxonomy" id="2781979"/>
    <lineage>
        <taxon>Bacteria</taxon>
        <taxon>Pseudomonadati</taxon>
        <taxon>Pseudomonadota</taxon>
        <taxon>Gammaproteobacteria</taxon>
        <taxon>Oceanospirillales</taxon>
        <taxon>Oceanospirillaceae</taxon>
        <taxon>Pontibacterium</taxon>
    </lineage>
</organism>
<keyword evidence="2" id="KW-1185">Reference proteome</keyword>
<dbReference type="AlphaFoldDB" id="A0A8J7FXW6"/>
<dbReference type="EMBL" id="JADEYS010000033">
    <property type="protein sequence ID" value="MBE9399690.1"/>
    <property type="molecule type" value="Genomic_DNA"/>
</dbReference>
<dbReference type="RefSeq" id="WP_193955383.1">
    <property type="nucleotide sequence ID" value="NZ_JADEYS010000033.1"/>
</dbReference>
<proteinExistence type="predicted"/>
<sequence>MRKFRRLSETESSSLNALFPCINELYAKEDLCGYKHLSISVFDHWLSQKEAIEEIDNVSSEKEDSNDRKLYDFCCALASKNECYLIKLLGRKKDVVTFREFSSQESRQKCLEPMAYNYGSHGRFVLVFPKMELIYFEDWDFTHHIYYKDPDKLEGLREQVDKYEIYILEPL</sequence>
<protein>
    <submittedName>
        <fullName evidence="1">Uncharacterized protein</fullName>
    </submittedName>
</protein>
<reference evidence="1" key="1">
    <citation type="submission" date="2020-10" db="EMBL/GenBank/DDBJ databases">
        <title>Bacterium isolated from coastal waters sediment.</title>
        <authorList>
            <person name="Chen R.-J."/>
            <person name="Lu D.-C."/>
            <person name="Zhu K.-L."/>
            <person name="Du Z.-J."/>
        </authorList>
    </citation>
    <scope>NUCLEOTIDE SEQUENCE</scope>
    <source>
        <strain evidence="1">N1Y112</strain>
    </source>
</reference>